<name>A0A1B0BH42_9MUSC</name>
<evidence type="ECO:0000313" key="1">
    <source>
        <dbReference type="EnsemblMetazoa" id="GPPI029883-PA"/>
    </source>
</evidence>
<proteinExistence type="predicted"/>
<accession>A0A1B0BH42</accession>
<dbReference type="AlphaFoldDB" id="A0A1B0BH42"/>
<reference evidence="2" key="1">
    <citation type="submission" date="2015-01" db="EMBL/GenBank/DDBJ databases">
        <authorList>
            <person name="Aksoy S."/>
            <person name="Warren W."/>
            <person name="Wilson R.K."/>
        </authorList>
    </citation>
    <scope>NUCLEOTIDE SEQUENCE [LARGE SCALE GENOMIC DNA]</scope>
    <source>
        <strain evidence="2">IAEA</strain>
    </source>
</reference>
<organism evidence="1 2">
    <name type="scientific">Glossina palpalis gambiensis</name>
    <dbReference type="NCBI Taxonomy" id="67801"/>
    <lineage>
        <taxon>Eukaryota</taxon>
        <taxon>Metazoa</taxon>
        <taxon>Ecdysozoa</taxon>
        <taxon>Arthropoda</taxon>
        <taxon>Hexapoda</taxon>
        <taxon>Insecta</taxon>
        <taxon>Pterygota</taxon>
        <taxon>Neoptera</taxon>
        <taxon>Endopterygota</taxon>
        <taxon>Diptera</taxon>
        <taxon>Brachycera</taxon>
        <taxon>Muscomorpha</taxon>
        <taxon>Hippoboscoidea</taxon>
        <taxon>Glossinidae</taxon>
        <taxon>Glossina</taxon>
    </lineage>
</organism>
<sequence>MKFLGTVALEALKYRLKGRFRRILIESLERREEAYNLGKNTTFILELRKLHLCYDEPSIFTTLSHLTTIIIITCNTLSRLYDDTMQQSKKSILFANRFEVFHLLFPSLKLNYRSLALADIIF</sequence>
<dbReference type="EMBL" id="JXJN01014178">
    <property type="status" value="NOT_ANNOTATED_CDS"/>
    <property type="molecule type" value="Genomic_DNA"/>
</dbReference>
<reference evidence="1" key="2">
    <citation type="submission" date="2020-05" db="UniProtKB">
        <authorList>
            <consortium name="EnsemblMetazoa"/>
        </authorList>
    </citation>
    <scope>IDENTIFICATION</scope>
    <source>
        <strain evidence="1">IAEA</strain>
    </source>
</reference>
<evidence type="ECO:0000313" key="2">
    <source>
        <dbReference type="Proteomes" id="UP000092460"/>
    </source>
</evidence>
<dbReference type="VEuPathDB" id="VectorBase:GPPI029883"/>
<dbReference type="EnsemblMetazoa" id="GPPI029883-RA">
    <property type="protein sequence ID" value="GPPI029883-PA"/>
    <property type="gene ID" value="GPPI029883"/>
</dbReference>
<protein>
    <submittedName>
        <fullName evidence="1">Uncharacterized protein</fullName>
    </submittedName>
</protein>
<dbReference type="Proteomes" id="UP000092460">
    <property type="component" value="Unassembled WGS sequence"/>
</dbReference>
<keyword evidence="2" id="KW-1185">Reference proteome</keyword>